<reference evidence="3" key="1">
    <citation type="submission" date="2016-03" db="EMBL/GenBank/DDBJ databases">
        <authorList>
            <person name="Heylen K."/>
            <person name="De Vos P."/>
            <person name="Vekeman B."/>
        </authorList>
    </citation>
    <scope>NUCLEOTIDE SEQUENCE [LARGE SCALE GENOMIC DNA]</scope>
    <source>
        <strain evidence="3">R-45363</strain>
    </source>
</reference>
<protein>
    <recommendedName>
        <fullName evidence="4">HAF family extracellular repeat protein</fullName>
    </recommendedName>
</protein>
<dbReference type="NCBIfam" id="TIGR02913">
    <property type="entry name" value="HAF_rpt"/>
    <property type="match status" value="3"/>
</dbReference>
<name>A0A177MXF5_METMH</name>
<organism evidence="2 3">
    <name type="scientific">Methylomonas methanica</name>
    <dbReference type="NCBI Taxonomy" id="421"/>
    <lineage>
        <taxon>Bacteria</taxon>
        <taxon>Pseudomonadati</taxon>
        <taxon>Pseudomonadota</taxon>
        <taxon>Gammaproteobacteria</taxon>
        <taxon>Methylococcales</taxon>
        <taxon>Methylococcaceae</taxon>
        <taxon>Methylomonas</taxon>
    </lineage>
</organism>
<keyword evidence="1" id="KW-1133">Transmembrane helix</keyword>
<proteinExistence type="predicted"/>
<dbReference type="Proteomes" id="UP000078090">
    <property type="component" value="Unassembled WGS sequence"/>
</dbReference>
<evidence type="ECO:0000256" key="1">
    <source>
        <dbReference type="SAM" id="Phobius"/>
    </source>
</evidence>
<sequence length="383" mass="39612">MKILSKQSSIVIVLNALVFFPLSVSAYTSYAITELPSYPGGTIPHDINDSGQVAVGIYRAGFGVDDYVTGPSGSLPATYYSPILRSAGGGIAGINDKGQAAGWRMEIDDMGFHQYAFYTQSNSTSFTYINTFGKDARANAINNNGQVVGSSGGYLMERAFITAPNSIDAIDLGTLGGASSSANDINVGGQVVGESKVASGQTHAFVTGADGLNMTDIGTLGGSGSSGKAINASGQVVGSSDVADGVSHAFLYQTGNFGMIDLGTLGGRDSGANDINVSGQIVGWSNLTGSINRRAFIAEANGGEMVDLNSFVDLTTLGYGDSFYFAEAFGINDLGQILVKDSWYGVALLTPISTVPIPGSIWLFVSAVLCLVGYHSRKLVISA</sequence>
<evidence type="ECO:0008006" key="4">
    <source>
        <dbReference type="Google" id="ProtNLM"/>
    </source>
</evidence>
<keyword evidence="1" id="KW-0812">Transmembrane</keyword>
<dbReference type="EMBL" id="LUUG01000022">
    <property type="protein sequence ID" value="OAI09690.1"/>
    <property type="molecule type" value="Genomic_DNA"/>
</dbReference>
<dbReference type="AlphaFoldDB" id="A0A177MXF5"/>
<accession>A0A177MXF5</accession>
<keyword evidence="1" id="KW-0472">Membrane</keyword>
<gene>
    <name evidence="2" type="ORF">A1332_05805</name>
</gene>
<dbReference type="RefSeq" id="WP_064006756.1">
    <property type="nucleotide sequence ID" value="NZ_LUUG01000022.1"/>
</dbReference>
<dbReference type="OrthoDB" id="9808778at2"/>
<dbReference type="InterPro" id="IPR014262">
    <property type="entry name" value="HAF_rpt"/>
</dbReference>
<evidence type="ECO:0000313" key="2">
    <source>
        <dbReference type="EMBL" id="OAI09690.1"/>
    </source>
</evidence>
<evidence type="ECO:0000313" key="3">
    <source>
        <dbReference type="Proteomes" id="UP000078090"/>
    </source>
</evidence>
<feature type="transmembrane region" description="Helical" evidence="1">
    <location>
        <begin position="355"/>
        <end position="374"/>
    </location>
</feature>
<comment type="caution">
    <text evidence="2">The sequence shown here is derived from an EMBL/GenBank/DDBJ whole genome shotgun (WGS) entry which is preliminary data.</text>
</comment>